<evidence type="ECO:0000259" key="8">
    <source>
        <dbReference type="Pfam" id="PF01694"/>
    </source>
</evidence>
<dbReference type="GO" id="GO:0016020">
    <property type="term" value="C:membrane"/>
    <property type="evidence" value="ECO:0007669"/>
    <property type="project" value="UniProtKB-SubCell"/>
</dbReference>
<dbReference type="GO" id="GO:0004252">
    <property type="term" value="F:serine-type endopeptidase activity"/>
    <property type="evidence" value="ECO:0007669"/>
    <property type="project" value="InterPro"/>
</dbReference>
<keyword evidence="4" id="KW-0378">Hydrolase</keyword>
<dbReference type="RefSeq" id="WP_038984590.1">
    <property type="nucleotide sequence ID" value="NZ_JACAJZ010000016.1"/>
</dbReference>
<keyword evidence="6 7" id="KW-0472">Membrane</keyword>
<dbReference type="Gene3D" id="1.20.1540.10">
    <property type="entry name" value="Rhomboid-like"/>
    <property type="match status" value="1"/>
</dbReference>
<gene>
    <name evidence="9" type="ORF">AV926_07695</name>
</gene>
<dbReference type="PANTHER" id="PTHR43731:SF14">
    <property type="entry name" value="PRESENILIN-ASSOCIATED RHOMBOID-LIKE PROTEIN, MITOCHONDRIAL"/>
    <property type="match status" value="1"/>
</dbReference>
<dbReference type="InterPro" id="IPR050925">
    <property type="entry name" value="Rhomboid_protease_S54"/>
</dbReference>
<evidence type="ECO:0000256" key="4">
    <source>
        <dbReference type="ARBA" id="ARBA00022801"/>
    </source>
</evidence>
<name>A0A161S973_9FLAO</name>
<feature type="transmembrane region" description="Helical" evidence="7">
    <location>
        <begin position="47"/>
        <end position="71"/>
    </location>
</feature>
<feature type="domain" description="Peptidase S54 rhomboid" evidence="8">
    <location>
        <begin position="42"/>
        <end position="185"/>
    </location>
</feature>
<dbReference type="InterPro" id="IPR022764">
    <property type="entry name" value="Peptidase_S54_rhomboid_dom"/>
</dbReference>
<feature type="transmembrane region" description="Helical" evidence="7">
    <location>
        <begin position="193"/>
        <end position="210"/>
    </location>
</feature>
<feature type="transmembrane region" description="Helical" evidence="7">
    <location>
        <begin position="77"/>
        <end position="99"/>
    </location>
</feature>
<comment type="similarity">
    <text evidence="2">Belongs to the peptidase S54 family.</text>
</comment>
<dbReference type="AlphaFoldDB" id="A0A161S973"/>
<reference evidence="9 10" key="1">
    <citation type="submission" date="2016-01" db="EMBL/GenBank/DDBJ databases">
        <title>Whole genome sequencing of Myroides marinus L41.</title>
        <authorList>
            <person name="Hong K.W."/>
        </authorList>
    </citation>
    <scope>NUCLEOTIDE SEQUENCE [LARGE SCALE GENOMIC DNA]</scope>
    <source>
        <strain evidence="9 10">L41</strain>
    </source>
</reference>
<evidence type="ECO:0000256" key="5">
    <source>
        <dbReference type="ARBA" id="ARBA00022989"/>
    </source>
</evidence>
<dbReference type="InterPro" id="IPR035952">
    <property type="entry name" value="Rhomboid-like_sf"/>
</dbReference>
<dbReference type="SUPFAM" id="SSF144091">
    <property type="entry name" value="Rhomboid-like"/>
    <property type="match status" value="1"/>
</dbReference>
<comment type="caution">
    <text evidence="9">The sequence shown here is derived from an EMBL/GenBank/DDBJ whole genome shotgun (WGS) entry which is preliminary data.</text>
</comment>
<keyword evidence="5 7" id="KW-1133">Transmembrane helix</keyword>
<sequence length="216" mass="24458">MDNISMVTLVLLVINGLVTYQGLNDFNFFNKYCFSINQINRGEKYRFLTAGFLHVDWMHFIFNMMTLYFFADTIVSVVGVFYFLVIYLVSLLVGNVLTYQFYKHVPFYRAVGASGAIMGVLYASIMLNPDMVLGLYFIIPIPAYLFAVGYLLYSLYGLQKNNDSIGHSAHIGGALAGLLLIILKFPILVQLEYKLIAILLIPVIILVVMYKKNKIG</sequence>
<proteinExistence type="inferred from homology"/>
<protein>
    <submittedName>
        <fullName evidence="9">Rhomboid family intramembrane serine protease</fullName>
    </submittedName>
</protein>
<dbReference type="GO" id="GO:0006508">
    <property type="term" value="P:proteolysis"/>
    <property type="evidence" value="ECO:0007669"/>
    <property type="project" value="UniProtKB-KW"/>
</dbReference>
<keyword evidence="10" id="KW-1185">Reference proteome</keyword>
<evidence type="ECO:0000256" key="3">
    <source>
        <dbReference type="ARBA" id="ARBA00022692"/>
    </source>
</evidence>
<dbReference type="Pfam" id="PF01694">
    <property type="entry name" value="Rhomboid"/>
    <property type="match status" value="1"/>
</dbReference>
<dbReference type="OrthoDB" id="9813074at2"/>
<evidence type="ECO:0000256" key="2">
    <source>
        <dbReference type="ARBA" id="ARBA00009045"/>
    </source>
</evidence>
<evidence type="ECO:0000256" key="1">
    <source>
        <dbReference type="ARBA" id="ARBA00004141"/>
    </source>
</evidence>
<feature type="transmembrane region" description="Helical" evidence="7">
    <location>
        <begin position="133"/>
        <end position="156"/>
    </location>
</feature>
<dbReference type="Proteomes" id="UP000076630">
    <property type="component" value="Unassembled WGS sequence"/>
</dbReference>
<comment type="subcellular location">
    <subcellularLocation>
        <location evidence="1">Membrane</location>
        <topology evidence="1">Multi-pass membrane protein</topology>
    </subcellularLocation>
</comment>
<dbReference type="PANTHER" id="PTHR43731">
    <property type="entry name" value="RHOMBOID PROTEASE"/>
    <property type="match status" value="1"/>
</dbReference>
<evidence type="ECO:0000313" key="10">
    <source>
        <dbReference type="Proteomes" id="UP000076630"/>
    </source>
</evidence>
<organism evidence="9 10">
    <name type="scientific">Myroides marinus</name>
    <dbReference type="NCBI Taxonomy" id="703342"/>
    <lineage>
        <taxon>Bacteria</taxon>
        <taxon>Pseudomonadati</taxon>
        <taxon>Bacteroidota</taxon>
        <taxon>Flavobacteriia</taxon>
        <taxon>Flavobacteriales</taxon>
        <taxon>Flavobacteriaceae</taxon>
        <taxon>Myroides</taxon>
    </lineage>
</organism>
<keyword evidence="3 7" id="KW-0812">Transmembrane</keyword>
<evidence type="ECO:0000256" key="6">
    <source>
        <dbReference type="ARBA" id="ARBA00023136"/>
    </source>
</evidence>
<keyword evidence="9" id="KW-0645">Protease</keyword>
<dbReference type="EMBL" id="LQNU01000049">
    <property type="protein sequence ID" value="KZE82004.1"/>
    <property type="molecule type" value="Genomic_DNA"/>
</dbReference>
<evidence type="ECO:0000313" key="9">
    <source>
        <dbReference type="EMBL" id="KZE82004.1"/>
    </source>
</evidence>
<feature type="transmembrane region" description="Helical" evidence="7">
    <location>
        <begin position="6"/>
        <end position="26"/>
    </location>
</feature>
<feature type="transmembrane region" description="Helical" evidence="7">
    <location>
        <begin position="106"/>
        <end position="127"/>
    </location>
</feature>
<accession>A0A161S973</accession>
<feature type="transmembrane region" description="Helical" evidence="7">
    <location>
        <begin position="168"/>
        <end position="187"/>
    </location>
</feature>
<evidence type="ECO:0000256" key="7">
    <source>
        <dbReference type="SAM" id="Phobius"/>
    </source>
</evidence>